<dbReference type="Gene3D" id="2.60.40.10">
    <property type="entry name" value="Immunoglobulins"/>
    <property type="match status" value="1"/>
</dbReference>
<dbReference type="OrthoDB" id="10012075at2759"/>
<evidence type="ECO:0000259" key="2">
    <source>
        <dbReference type="PROSITE" id="PS50835"/>
    </source>
</evidence>
<dbReference type="InterPro" id="IPR013783">
    <property type="entry name" value="Ig-like_fold"/>
</dbReference>
<comment type="caution">
    <text evidence="3">The sequence shown here is derived from an EMBL/GenBank/DDBJ whole genome shotgun (WGS) entry which is preliminary data.</text>
</comment>
<sequence>MFIMAPGDALYGADILHATCHDSWRCCHNSLFILVTPASLTDDLPPPKFLAGAENITVREGDTAVLPCAVRHLGTKQVSWRRIDDDDFLTIGSMTWVDDEKIAVDHTRKAQDVTIWDLVIDKVGPEHAGIYECQVSSSLGHNKRVKLNLFSLTGKRYIDPYKHQRMQIVKNQSIRDRAFVSELLISRATLRDAGEYVCRSSRNNIVNMKITVLRGKPPGPTQTTNDEEHFDLPGISLGNKGQL</sequence>
<dbReference type="InterPro" id="IPR003599">
    <property type="entry name" value="Ig_sub"/>
</dbReference>
<dbReference type="InterPro" id="IPR003598">
    <property type="entry name" value="Ig_sub2"/>
</dbReference>
<dbReference type="AlphaFoldDB" id="A0A2T7NEX2"/>
<dbReference type="Proteomes" id="UP000245119">
    <property type="component" value="Linkage Group LG13"/>
</dbReference>
<dbReference type="InterPro" id="IPR037448">
    <property type="entry name" value="Zig-8"/>
</dbReference>
<gene>
    <name evidence="3" type="ORF">C0Q70_20201</name>
</gene>
<dbReference type="Pfam" id="PF07679">
    <property type="entry name" value="I-set"/>
    <property type="match status" value="1"/>
</dbReference>
<keyword evidence="4" id="KW-1185">Reference proteome</keyword>
<dbReference type="PROSITE" id="PS50835">
    <property type="entry name" value="IG_LIKE"/>
    <property type="match status" value="1"/>
</dbReference>
<dbReference type="SMART" id="SM00409">
    <property type="entry name" value="IG"/>
    <property type="match status" value="2"/>
</dbReference>
<dbReference type="SMART" id="SM00408">
    <property type="entry name" value="IGc2"/>
    <property type="match status" value="1"/>
</dbReference>
<accession>A0A2T7NEX2</accession>
<dbReference type="InterPro" id="IPR036179">
    <property type="entry name" value="Ig-like_dom_sf"/>
</dbReference>
<protein>
    <recommendedName>
        <fullName evidence="2">Ig-like domain-containing protein</fullName>
    </recommendedName>
</protein>
<evidence type="ECO:0000313" key="3">
    <source>
        <dbReference type="EMBL" id="PVD19710.1"/>
    </source>
</evidence>
<feature type="region of interest" description="Disordered" evidence="1">
    <location>
        <begin position="215"/>
        <end position="243"/>
    </location>
</feature>
<reference evidence="3 4" key="1">
    <citation type="submission" date="2018-04" db="EMBL/GenBank/DDBJ databases">
        <title>The genome of golden apple snail Pomacea canaliculata provides insight into stress tolerance and invasive adaptation.</title>
        <authorList>
            <person name="Liu C."/>
            <person name="Liu B."/>
            <person name="Ren Y."/>
            <person name="Zhang Y."/>
            <person name="Wang H."/>
            <person name="Li S."/>
            <person name="Jiang F."/>
            <person name="Yin L."/>
            <person name="Zhang G."/>
            <person name="Qian W."/>
            <person name="Fan W."/>
        </authorList>
    </citation>
    <scope>NUCLEOTIDE SEQUENCE [LARGE SCALE GENOMIC DNA]</scope>
    <source>
        <strain evidence="3">SZHN2017</strain>
        <tissue evidence="3">Muscle</tissue>
    </source>
</reference>
<dbReference type="SUPFAM" id="SSF48726">
    <property type="entry name" value="Immunoglobulin"/>
    <property type="match status" value="1"/>
</dbReference>
<dbReference type="InterPro" id="IPR007110">
    <property type="entry name" value="Ig-like_dom"/>
</dbReference>
<dbReference type="PANTHER" id="PTHR23279:SF36">
    <property type="entry name" value="DEFECTIVE PROBOSCIS EXTENSION RESPONSE 9, ISOFORM A"/>
    <property type="match status" value="1"/>
</dbReference>
<name>A0A2T7NEX2_POMCA</name>
<evidence type="ECO:0000256" key="1">
    <source>
        <dbReference type="SAM" id="MobiDB-lite"/>
    </source>
</evidence>
<feature type="domain" description="Ig-like" evidence="2">
    <location>
        <begin position="47"/>
        <end position="148"/>
    </location>
</feature>
<dbReference type="PANTHER" id="PTHR23279">
    <property type="entry name" value="DEFECTIVE PROBOSCIS EXTENSION RESPONSE DPR -RELATED"/>
    <property type="match status" value="1"/>
</dbReference>
<organism evidence="3 4">
    <name type="scientific">Pomacea canaliculata</name>
    <name type="common">Golden apple snail</name>
    <dbReference type="NCBI Taxonomy" id="400727"/>
    <lineage>
        <taxon>Eukaryota</taxon>
        <taxon>Metazoa</taxon>
        <taxon>Spiralia</taxon>
        <taxon>Lophotrochozoa</taxon>
        <taxon>Mollusca</taxon>
        <taxon>Gastropoda</taxon>
        <taxon>Caenogastropoda</taxon>
        <taxon>Architaenioglossa</taxon>
        <taxon>Ampullarioidea</taxon>
        <taxon>Ampullariidae</taxon>
        <taxon>Pomacea</taxon>
    </lineage>
</organism>
<dbReference type="InterPro" id="IPR013098">
    <property type="entry name" value="Ig_I-set"/>
</dbReference>
<proteinExistence type="predicted"/>
<dbReference type="GO" id="GO:0050808">
    <property type="term" value="P:synapse organization"/>
    <property type="evidence" value="ECO:0007669"/>
    <property type="project" value="TreeGrafter"/>
</dbReference>
<evidence type="ECO:0000313" key="4">
    <source>
        <dbReference type="Proteomes" id="UP000245119"/>
    </source>
</evidence>
<dbReference type="GO" id="GO:0032589">
    <property type="term" value="C:neuron projection membrane"/>
    <property type="evidence" value="ECO:0007669"/>
    <property type="project" value="TreeGrafter"/>
</dbReference>
<dbReference type="CDD" id="cd00096">
    <property type="entry name" value="Ig"/>
    <property type="match status" value="1"/>
</dbReference>
<dbReference type="EMBL" id="PZQS01000013">
    <property type="protein sequence ID" value="PVD19710.1"/>
    <property type="molecule type" value="Genomic_DNA"/>
</dbReference>